<evidence type="ECO:0000313" key="2">
    <source>
        <dbReference type="EMBL" id="GID57021.1"/>
    </source>
</evidence>
<keyword evidence="3" id="KW-1185">Reference proteome</keyword>
<dbReference type="Proteomes" id="UP000612282">
    <property type="component" value="Unassembled WGS sequence"/>
</dbReference>
<comment type="caution">
    <text evidence="2">The sequence shown here is derived from an EMBL/GenBank/DDBJ whole genome shotgun (WGS) entry which is preliminary data.</text>
</comment>
<evidence type="ECO:0000313" key="3">
    <source>
        <dbReference type="Proteomes" id="UP000612282"/>
    </source>
</evidence>
<accession>A0ABQ3XET8</accession>
<name>A0ABQ3XET8_9ACTN</name>
<gene>
    <name evidence="2" type="ORF">Aco03nite_054250</name>
</gene>
<sequence length="119" mass="13043">MRTSVDQSIDGDDYVLGGTGGRAEGQGPLRLRVRDPIATVLTWHTYPRFALLTAVPAGPSAAGQSMQVHDRRSARRMPLSARYCAVALIRPMGMDGQYQSPSTWMAPLLLLRMPSWSSQ</sequence>
<feature type="region of interest" description="Disordered" evidence="1">
    <location>
        <begin position="1"/>
        <end position="28"/>
    </location>
</feature>
<evidence type="ECO:0000256" key="1">
    <source>
        <dbReference type="SAM" id="MobiDB-lite"/>
    </source>
</evidence>
<proteinExistence type="predicted"/>
<protein>
    <submittedName>
        <fullName evidence="2">Uncharacterized protein</fullName>
    </submittedName>
</protein>
<dbReference type="EMBL" id="BOMG01000064">
    <property type="protein sequence ID" value="GID57021.1"/>
    <property type="molecule type" value="Genomic_DNA"/>
</dbReference>
<organism evidence="2 3">
    <name type="scientific">Actinoplanes couchii</name>
    <dbReference type="NCBI Taxonomy" id="403638"/>
    <lineage>
        <taxon>Bacteria</taxon>
        <taxon>Bacillati</taxon>
        <taxon>Actinomycetota</taxon>
        <taxon>Actinomycetes</taxon>
        <taxon>Micromonosporales</taxon>
        <taxon>Micromonosporaceae</taxon>
        <taxon>Actinoplanes</taxon>
    </lineage>
</organism>
<reference evidence="2 3" key="1">
    <citation type="submission" date="2021-01" db="EMBL/GenBank/DDBJ databases">
        <title>Whole genome shotgun sequence of Actinoplanes couchii NBRC 106145.</title>
        <authorList>
            <person name="Komaki H."/>
            <person name="Tamura T."/>
        </authorList>
    </citation>
    <scope>NUCLEOTIDE SEQUENCE [LARGE SCALE GENOMIC DNA]</scope>
    <source>
        <strain evidence="2 3">NBRC 106145</strain>
    </source>
</reference>